<evidence type="ECO:0000256" key="3">
    <source>
        <dbReference type="ARBA" id="ARBA00022540"/>
    </source>
</evidence>
<name>A0A3M7HJB8_HORWE</name>
<dbReference type="GO" id="GO:0003743">
    <property type="term" value="F:translation initiation factor activity"/>
    <property type="evidence" value="ECO:0007669"/>
    <property type="project" value="UniProtKB-UniRule"/>
</dbReference>
<keyword evidence="2 5" id="KW-0963">Cytoplasm</keyword>
<dbReference type="InterPro" id="IPR000717">
    <property type="entry name" value="PCI_dom"/>
</dbReference>
<organism evidence="8 9">
    <name type="scientific">Hortaea werneckii</name>
    <name type="common">Black yeast</name>
    <name type="synonym">Cladosporium werneckii</name>
    <dbReference type="NCBI Taxonomy" id="91943"/>
    <lineage>
        <taxon>Eukaryota</taxon>
        <taxon>Fungi</taxon>
        <taxon>Dikarya</taxon>
        <taxon>Ascomycota</taxon>
        <taxon>Pezizomycotina</taxon>
        <taxon>Dothideomycetes</taxon>
        <taxon>Dothideomycetidae</taxon>
        <taxon>Mycosphaerellales</taxon>
        <taxon>Teratosphaeriaceae</taxon>
        <taxon>Hortaea</taxon>
    </lineage>
</organism>
<keyword evidence="3 5" id="KW-0396">Initiation factor</keyword>
<feature type="region of interest" description="Disordered" evidence="6">
    <location>
        <begin position="521"/>
        <end position="548"/>
    </location>
</feature>
<dbReference type="HAMAP" id="MF_03012">
    <property type="entry name" value="eIF3m"/>
    <property type="match status" value="1"/>
</dbReference>
<dbReference type="PANTHER" id="PTHR15350:SF2">
    <property type="entry name" value="EUKARYOTIC TRANSLATION INITIATION FACTOR 3 SUBUNIT M"/>
    <property type="match status" value="1"/>
</dbReference>
<proteinExistence type="inferred from homology"/>
<evidence type="ECO:0000256" key="1">
    <source>
        <dbReference type="ARBA" id="ARBA00008482"/>
    </source>
</evidence>
<evidence type="ECO:0000256" key="6">
    <source>
        <dbReference type="SAM" id="MobiDB-lite"/>
    </source>
</evidence>
<sequence length="548" mass="60578">MREISPTAGLDKKLAKSRTHTHIHARRATATPGTAAPKCKYQSTNIRPIHVRPVYELTTTLISTAAFTTTTTTTPNTPPAYSHAPGEGLPSEGIQAAQSLHPTPPPRTHTFSMPGVPNLSLVEGSFEELALELATYLDGLKGEGSTVAADITPSLADAEKPSQQTDKDAVLKKLVIASAALNGAPERELQAAYNLLIHLISQVEEPERYLPPVCKNLSSPITSSPQNGTGIALGVLSTLFNAIQPDEDTRYHVLLPIIELVKTSGRSGTYDTLAPQLTNLDAWLEEWEMEPDECRKLYLAVSQAAGAANRTEDSYIYLLKALRTLQDQAASPEARDLSLRALKTALQAEKHFDFQDLTALDSIQALRKSDEAWGELLEIFSGQLYEDLQEFKEANTSFLSSNGLNEDTLDRKMRLLTLTSLAAQSSSDTRTLPYSRIAKALNIPSEDVEMWVIDCIRCGLVEGKLSQQKGEFLIHRCTHRAFGEKQWREVASRLETWRTSLVNVLNVIRSQKEDFIREKEAELAGPEVRSGQNYRPDRRQRNAPVEVE</sequence>
<dbReference type="InterPro" id="IPR040750">
    <property type="entry name" value="eIF3m_C_helix"/>
</dbReference>
<dbReference type="VEuPathDB" id="FungiDB:BTJ68_06594"/>
<dbReference type="PANTHER" id="PTHR15350">
    <property type="entry name" value="COP9 SIGNALOSOME COMPLEX SUBUNIT 7/DENDRITIC CELL PROTEIN GA17"/>
    <property type="match status" value="1"/>
</dbReference>
<dbReference type="Proteomes" id="UP000280598">
    <property type="component" value="Unassembled WGS sequence"/>
</dbReference>
<dbReference type="GO" id="GO:0071541">
    <property type="term" value="C:eukaryotic translation initiation factor 3 complex, eIF3m"/>
    <property type="evidence" value="ECO:0007669"/>
    <property type="project" value="UniProtKB-UniRule"/>
</dbReference>
<reference evidence="8 9" key="1">
    <citation type="journal article" date="2018" name="BMC Genomics">
        <title>Genomic evidence for intraspecific hybridization in a clonal and extremely halotolerant yeast.</title>
        <authorList>
            <person name="Gostincar C."/>
            <person name="Stajich J.E."/>
            <person name="Zupancic J."/>
            <person name="Zalar P."/>
            <person name="Gunde-Cimerman N."/>
        </authorList>
    </citation>
    <scope>NUCLEOTIDE SEQUENCE [LARGE SCALE GENOMIC DNA]</scope>
    <source>
        <strain evidence="8 9">EXF-562</strain>
    </source>
</reference>
<feature type="region of interest" description="Disordered" evidence="6">
    <location>
        <begin position="1"/>
        <end position="39"/>
    </location>
</feature>
<dbReference type="PROSITE" id="PS50250">
    <property type="entry name" value="PCI"/>
    <property type="match status" value="1"/>
</dbReference>
<comment type="subunit">
    <text evidence="5">Component of the eukaryotic translation initiation factor 3 (eIF-3) complex.</text>
</comment>
<evidence type="ECO:0000256" key="2">
    <source>
        <dbReference type="ARBA" id="ARBA00022490"/>
    </source>
</evidence>
<dbReference type="GO" id="GO:0016282">
    <property type="term" value="C:eukaryotic 43S preinitiation complex"/>
    <property type="evidence" value="ECO:0007669"/>
    <property type="project" value="UniProtKB-UniRule"/>
</dbReference>
<comment type="subcellular location">
    <subcellularLocation>
        <location evidence="5">Cytoplasm</location>
    </subcellularLocation>
</comment>
<feature type="domain" description="PCI" evidence="7">
    <location>
        <begin position="310"/>
        <end position="479"/>
    </location>
</feature>
<feature type="compositionally biased region" description="Basic residues" evidence="6">
    <location>
        <begin position="15"/>
        <end position="27"/>
    </location>
</feature>
<keyword evidence="4 5" id="KW-0648">Protein biosynthesis</keyword>
<feature type="compositionally biased region" description="Low complexity" evidence="6">
    <location>
        <begin position="28"/>
        <end position="37"/>
    </location>
</feature>
<dbReference type="Pfam" id="PF01399">
    <property type="entry name" value="PCI"/>
    <property type="match status" value="1"/>
</dbReference>
<dbReference type="Pfam" id="PF18005">
    <property type="entry name" value="eIF3m_C_helix"/>
    <property type="match status" value="1"/>
</dbReference>
<dbReference type="GO" id="GO:0001732">
    <property type="term" value="P:formation of cytoplasmic translation initiation complex"/>
    <property type="evidence" value="ECO:0007669"/>
    <property type="project" value="UniProtKB-UniRule"/>
</dbReference>
<comment type="caution">
    <text evidence="8">The sequence shown here is derived from an EMBL/GenBank/DDBJ whole genome shotgun (WGS) entry which is preliminary data.</text>
</comment>
<dbReference type="GO" id="GO:0033290">
    <property type="term" value="C:eukaryotic 48S preinitiation complex"/>
    <property type="evidence" value="ECO:0007669"/>
    <property type="project" value="UniProtKB-UniRule"/>
</dbReference>
<evidence type="ECO:0000313" key="8">
    <source>
        <dbReference type="EMBL" id="RMZ13206.1"/>
    </source>
</evidence>
<evidence type="ECO:0000256" key="5">
    <source>
        <dbReference type="HAMAP-Rule" id="MF_03012"/>
    </source>
</evidence>
<protein>
    <recommendedName>
        <fullName evidence="5">Eukaryotic translation initiation factor 3 subunit M</fullName>
        <shortName evidence="5">eIF3m</shortName>
    </recommendedName>
</protein>
<dbReference type="InterPro" id="IPR027528">
    <property type="entry name" value="eIF3m"/>
</dbReference>
<evidence type="ECO:0000313" key="9">
    <source>
        <dbReference type="Proteomes" id="UP000280598"/>
    </source>
</evidence>
<accession>A0A3M7HJB8</accession>
<comment type="similarity">
    <text evidence="5">Belongs to the eIF-3 subunit M family.</text>
</comment>
<gene>
    <name evidence="8" type="ORF">D0860_02642</name>
</gene>
<feature type="region of interest" description="Disordered" evidence="6">
    <location>
        <begin position="68"/>
        <end position="104"/>
    </location>
</feature>
<dbReference type="InterPro" id="IPR045237">
    <property type="entry name" value="COPS7/eIF3m"/>
</dbReference>
<dbReference type="AlphaFoldDB" id="A0A3M7HJB8"/>
<comment type="similarity">
    <text evidence="1">Belongs to the CSN7/EIF3M family. CSN7 subfamily.</text>
</comment>
<dbReference type="EMBL" id="QWIS01000037">
    <property type="protein sequence ID" value="RMZ13206.1"/>
    <property type="molecule type" value="Genomic_DNA"/>
</dbReference>
<dbReference type="SMART" id="SM00088">
    <property type="entry name" value="PINT"/>
    <property type="match status" value="1"/>
</dbReference>
<evidence type="ECO:0000256" key="4">
    <source>
        <dbReference type="ARBA" id="ARBA00022917"/>
    </source>
</evidence>
<comment type="function">
    <text evidence="5">Component of the eukaryotic translation initiation factor 3 (eIF-3) complex, which is involved in protein synthesis of a specialized repertoire of mRNAs and, together with other initiation factors, stimulates binding of mRNA and methionyl-tRNAi to the 40S ribosome. The eIF-3 complex specifically targets and initiates translation of a subset of mRNAs involved in cell proliferation.</text>
</comment>
<evidence type="ECO:0000259" key="7">
    <source>
        <dbReference type="PROSITE" id="PS50250"/>
    </source>
</evidence>